<dbReference type="RefSeq" id="WP_091218536.1">
    <property type="nucleotide sequence ID" value="NZ_FNHE01000006.1"/>
</dbReference>
<sequence length="105" mass="11088">MGARGHGETGLFLVQFRSCPPSVADAVEMHRALRRAVTRLGAAGTAIRWCAAWILPDECRCLCLVQAARQADVVLARDLAALPTASVAPARALDGPPLPRTGSRS</sequence>
<dbReference type="EMBL" id="FNHE01000006">
    <property type="protein sequence ID" value="SDM46834.1"/>
    <property type="molecule type" value="Genomic_DNA"/>
</dbReference>
<accession>A0A1G9TH63</accession>
<name>A0A1G9TH63_9ACTN</name>
<dbReference type="STRING" id="1137991.SAMN05660642_02503"/>
<organism evidence="1 2">
    <name type="scientific">Geodermatophilus siccatus</name>
    <dbReference type="NCBI Taxonomy" id="1137991"/>
    <lineage>
        <taxon>Bacteria</taxon>
        <taxon>Bacillati</taxon>
        <taxon>Actinomycetota</taxon>
        <taxon>Actinomycetes</taxon>
        <taxon>Geodermatophilales</taxon>
        <taxon>Geodermatophilaceae</taxon>
        <taxon>Geodermatophilus</taxon>
    </lineage>
</organism>
<reference evidence="2" key="1">
    <citation type="submission" date="2016-10" db="EMBL/GenBank/DDBJ databases">
        <authorList>
            <person name="Varghese N."/>
            <person name="Submissions S."/>
        </authorList>
    </citation>
    <scope>NUCLEOTIDE SEQUENCE [LARGE SCALE GENOMIC DNA]</scope>
    <source>
        <strain evidence="2">DSM 45419</strain>
    </source>
</reference>
<evidence type="ECO:0000313" key="1">
    <source>
        <dbReference type="EMBL" id="SDM46834.1"/>
    </source>
</evidence>
<proteinExistence type="predicted"/>
<evidence type="ECO:0000313" key="2">
    <source>
        <dbReference type="Proteomes" id="UP000198680"/>
    </source>
</evidence>
<keyword evidence="2" id="KW-1185">Reference proteome</keyword>
<gene>
    <name evidence="1" type="ORF">SAMN05660642_02503</name>
</gene>
<dbReference type="OrthoDB" id="5190808at2"/>
<protein>
    <submittedName>
        <fullName evidence="1">Uncharacterized protein</fullName>
    </submittedName>
</protein>
<dbReference type="Proteomes" id="UP000198680">
    <property type="component" value="Unassembled WGS sequence"/>
</dbReference>
<dbReference type="AlphaFoldDB" id="A0A1G9TH63"/>